<dbReference type="GeneID" id="98172839"/>
<evidence type="ECO:0000313" key="2">
    <source>
        <dbReference type="Proteomes" id="UP001628179"/>
    </source>
</evidence>
<sequence>MSQGAFRIGLEAMYKALTGVDLERATYTYADEVLASWMEVLHGEDRLPENVYMIGDNPASDTVGGNIFSLILDQLLAEFLEVDESLLERVYRIFHFF</sequence>
<gene>
    <name evidence="1" type="ORF">MFIFM68171_02094</name>
</gene>
<dbReference type="InterPro" id="IPR023214">
    <property type="entry name" value="HAD_sf"/>
</dbReference>
<proteinExistence type="predicted"/>
<organism evidence="1 2">
    <name type="scientific">Madurella fahalii</name>
    <dbReference type="NCBI Taxonomy" id="1157608"/>
    <lineage>
        <taxon>Eukaryota</taxon>
        <taxon>Fungi</taxon>
        <taxon>Dikarya</taxon>
        <taxon>Ascomycota</taxon>
        <taxon>Pezizomycotina</taxon>
        <taxon>Sordariomycetes</taxon>
        <taxon>Sordariomycetidae</taxon>
        <taxon>Sordariales</taxon>
        <taxon>Sordariales incertae sedis</taxon>
        <taxon>Madurella</taxon>
    </lineage>
</organism>
<reference evidence="1 2" key="1">
    <citation type="submission" date="2024-09" db="EMBL/GenBank/DDBJ databases">
        <title>Itraconazole resistance in Madurella fahalii resulting from another homologue of gene encoding cytochrome P450 14-alpha sterol demethylase (CYP51).</title>
        <authorList>
            <person name="Yoshioka I."/>
            <person name="Fahal A.H."/>
            <person name="Kaneko S."/>
            <person name="Yaguchi T."/>
        </authorList>
    </citation>
    <scope>NUCLEOTIDE SEQUENCE [LARGE SCALE GENOMIC DNA]</scope>
    <source>
        <strain evidence="1 2">IFM 68171</strain>
    </source>
</reference>
<dbReference type="EMBL" id="BAAFSV010000001">
    <property type="protein sequence ID" value="GAB1311884.1"/>
    <property type="molecule type" value="Genomic_DNA"/>
</dbReference>
<name>A0ABQ0G2B3_9PEZI</name>
<dbReference type="Proteomes" id="UP001628179">
    <property type="component" value="Unassembled WGS sequence"/>
</dbReference>
<protein>
    <submittedName>
        <fullName evidence="1">Uncharacterized protein</fullName>
    </submittedName>
</protein>
<evidence type="ECO:0000313" key="1">
    <source>
        <dbReference type="EMBL" id="GAB1311884.1"/>
    </source>
</evidence>
<dbReference type="Gene3D" id="3.40.50.1000">
    <property type="entry name" value="HAD superfamily/HAD-like"/>
    <property type="match status" value="1"/>
</dbReference>
<dbReference type="RefSeq" id="XP_070913617.1">
    <property type="nucleotide sequence ID" value="XM_071057516.1"/>
</dbReference>
<comment type="caution">
    <text evidence="1">The sequence shown here is derived from an EMBL/GenBank/DDBJ whole genome shotgun (WGS) entry which is preliminary data.</text>
</comment>
<keyword evidence="2" id="KW-1185">Reference proteome</keyword>
<accession>A0ABQ0G2B3</accession>